<dbReference type="Proteomes" id="UP001299972">
    <property type="component" value="Segment"/>
</dbReference>
<evidence type="ECO:0000313" key="2">
    <source>
        <dbReference type="Proteomes" id="UP001299972"/>
    </source>
</evidence>
<name>A0AAX3BQK2_9CAUD</name>
<proteinExistence type="predicted"/>
<protein>
    <submittedName>
        <fullName evidence="1">Protein kinase</fullName>
    </submittedName>
</protein>
<keyword evidence="2" id="KW-1185">Reference proteome</keyword>
<keyword evidence="1" id="KW-0808">Transferase</keyword>
<reference evidence="1 2" key="1">
    <citation type="submission" date="2022-07" db="EMBL/GenBank/DDBJ databases">
        <title>T7-like phage vB_PcaP_P15_PC2B6 infecting Pectobacterium carotovorum is a new member of the genus Unyawovirus.</title>
        <authorList>
            <person name="Naligama K.N."/>
            <person name="Halmillawewa A.P."/>
        </authorList>
    </citation>
    <scope>NUCLEOTIDE SEQUENCE [LARGE SCALE GENOMIC DNA]</scope>
</reference>
<organism evidence="1 2">
    <name type="scientific">Pectobacterium phage vB_PcaP_P15_PC2B6</name>
    <dbReference type="NCBI Taxonomy" id="2968434"/>
    <lineage>
        <taxon>Viruses</taxon>
        <taxon>Duplodnaviria</taxon>
        <taxon>Heunggongvirae</taxon>
        <taxon>Uroviricota</taxon>
        <taxon>Caudoviricetes</taxon>
        <taxon>Autographivirales</taxon>
        <taxon>Autotranscriptaviridae</taxon>
        <taxon>Studiervirinae</taxon>
        <taxon>Unyawovirus</taxon>
        <taxon>Unyawovirus PC2B6</taxon>
    </lineage>
</organism>
<sequence length="287" mass="32131">MNAISVKSMFYSMMYGNRLSNDDLIKCANEYISVLHIDRLDMATSALEQILSGIVYNVTERGEQVDRGEFVGMQPWFDELVSLAGAAGFKLLGEGFFSAAFTHRLMAGKVIKVGFKKEDSGAAYAAFCRANQGKEGIPEVYSIARHEACYTVIMKHYVEIEKYSPEDGSLTPEGKLTGFVAASIECEDPEMRWGESSIMMQMKHEYPELHKTCRTIREFFKGVAHFDCHAGNMMWDSAKKSIVITDPVSYSKEGRKEPPKEFLLYLDGKSKLPAANLIHAMDARIGI</sequence>
<dbReference type="GO" id="GO:0016301">
    <property type="term" value="F:kinase activity"/>
    <property type="evidence" value="ECO:0007669"/>
    <property type="project" value="UniProtKB-KW"/>
</dbReference>
<accession>A0AAX3BQK2</accession>
<dbReference type="EMBL" id="ON995367">
    <property type="protein sequence ID" value="UUG66284.1"/>
    <property type="molecule type" value="Genomic_DNA"/>
</dbReference>
<evidence type="ECO:0000313" key="1">
    <source>
        <dbReference type="EMBL" id="UUG66284.1"/>
    </source>
</evidence>
<keyword evidence="1" id="KW-0418">Kinase</keyword>
<gene>
    <name evidence="1" type="ORF">CPT_P15_005</name>
</gene>